<gene>
    <name evidence="2" type="ORF">IAC78_00415</name>
</gene>
<proteinExistence type="predicted"/>
<organism evidence="2 3">
    <name type="scientific">Candidatus Scatoplasma merdavium</name>
    <dbReference type="NCBI Taxonomy" id="2840932"/>
    <lineage>
        <taxon>Bacteria</taxon>
        <taxon>Bacillati</taxon>
        <taxon>Bacillota</taxon>
        <taxon>Bacilli</taxon>
        <taxon>Bacillales</taxon>
        <taxon>Candidatus Scatoplasma</taxon>
    </lineage>
</organism>
<dbReference type="EMBL" id="JADING010000009">
    <property type="protein sequence ID" value="MBO8413933.1"/>
    <property type="molecule type" value="Genomic_DNA"/>
</dbReference>
<keyword evidence="1" id="KW-0812">Transmembrane</keyword>
<reference evidence="2" key="2">
    <citation type="journal article" date="2021" name="PeerJ">
        <title>Extensive microbial diversity within the chicken gut microbiome revealed by metagenomics and culture.</title>
        <authorList>
            <person name="Gilroy R."/>
            <person name="Ravi A."/>
            <person name="Getino M."/>
            <person name="Pursley I."/>
            <person name="Horton D.L."/>
            <person name="Alikhan N.F."/>
            <person name="Baker D."/>
            <person name="Gharbi K."/>
            <person name="Hall N."/>
            <person name="Watson M."/>
            <person name="Adriaenssens E.M."/>
            <person name="Foster-Nyarko E."/>
            <person name="Jarju S."/>
            <person name="Secka A."/>
            <person name="Antonio M."/>
            <person name="Oren A."/>
            <person name="Chaudhuri R.R."/>
            <person name="La Ragione R."/>
            <person name="Hildebrand F."/>
            <person name="Pallen M.J."/>
        </authorList>
    </citation>
    <scope>NUCLEOTIDE SEQUENCE</scope>
    <source>
        <strain evidence="2">1748</strain>
    </source>
</reference>
<name>A0A9D9GQD7_9BACL</name>
<evidence type="ECO:0000256" key="1">
    <source>
        <dbReference type="SAM" id="Phobius"/>
    </source>
</evidence>
<evidence type="ECO:0000313" key="3">
    <source>
        <dbReference type="Proteomes" id="UP000823629"/>
    </source>
</evidence>
<evidence type="ECO:0000313" key="2">
    <source>
        <dbReference type="EMBL" id="MBO8413933.1"/>
    </source>
</evidence>
<reference evidence="2" key="1">
    <citation type="submission" date="2020-10" db="EMBL/GenBank/DDBJ databases">
        <authorList>
            <person name="Gilroy R."/>
        </authorList>
    </citation>
    <scope>NUCLEOTIDE SEQUENCE</scope>
    <source>
        <strain evidence="2">1748</strain>
    </source>
</reference>
<keyword evidence="1" id="KW-0472">Membrane</keyword>
<accession>A0A9D9GQD7</accession>
<keyword evidence="1" id="KW-1133">Transmembrane helix</keyword>
<feature type="transmembrane region" description="Helical" evidence="1">
    <location>
        <begin position="6"/>
        <end position="25"/>
    </location>
</feature>
<protein>
    <recommendedName>
        <fullName evidence="4">FeoB-associated Cys-rich membrane protein</fullName>
    </recommendedName>
</protein>
<dbReference type="AlphaFoldDB" id="A0A9D9GQD7"/>
<dbReference type="Proteomes" id="UP000823629">
    <property type="component" value="Unassembled WGS sequence"/>
</dbReference>
<evidence type="ECO:0008006" key="4">
    <source>
        <dbReference type="Google" id="ProtNLM"/>
    </source>
</evidence>
<comment type="caution">
    <text evidence="2">The sequence shown here is derived from an EMBL/GenBank/DDBJ whole genome shotgun (WGS) entry which is preliminary data.</text>
</comment>
<sequence>MGTIEILVIVLSSLFVVFILSRYIYKKIKHQPTGECACCVSTKKKHYSKLVDQYNKTYDRNIKQKREM</sequence>